<evidence type="ECO:0000256" key="1">
    <source>
        <dbReference type="ARBA" id="ARBA00004651"/>
    </source>
</evidence>
<dbReference type="PROSITE" id="PS50850">
    <property type="entry name" value="MFS"/>
    <property type="match status" value="1"/>
</dbReference>
<feature type="transmembrane region" description="Helical" evidence="8">
    <location>
        <begin position="163"/>
        <end position="183"/>
    </location>
</feature>
<proteinExistence type="inferred from homology"/>
<dbReference type="InterPro" id="IPR020846">
    <property type="entry name" value="MFS_dom"/>
</dbReference>
<dbReference type="PANTHER" id="PTHR23502:SF132">
    <property type="entry name" value="POLYAMINE TRANSPORTER 2-RELATED"/>
    <property type="match status" value="1"/>
</dbReference>
<evidence type="ECO:0000313" key="10">
    <source>
        <dbReference type="EMBL" id="GAA4897226.1"/>
    </source>
</evidence>
<keyword evidence="6 8" id="KW-1133">Transmembrane helix</keyword>
<keyword evidence="4" id="KW-1003">Cell membrane</keyword>
<feature type="transmembrane region" description="Helical" evidence="8">
    <location>
        <begin position="308"/>
        <end position="329"/>
    </location>
</feature>
<evidence type="ECO:0000256" key="5">
    <source>
        <dbReference type="ARBA" id="ARBA00022692"/>
    </source>
</evidence>
<dbReference type="Pfam" id="PF07690">
    <property type="entry name" value="MFS_1"/>
    <property type="match status" value="1"/>
</dbReference>
<feature type="transmembrane region" description="Helical" evidence="8">
    <location>
        <begin position="341"/>
        <end position="363"/>
    </location>
</feature>
<feature type="transmembrane region" description="Helical" evidence="8">
    <location>
        <begin position="75"/>
        <end position="94"/>
    </location>
</feature>
<comment type="similarity">
    <text evidence="2 8">Belongs to the major facilitator superfamily. Bcr/CmlA family.</text>
</comment>
<sequence>MTRPSYSVVIALLGALAGLTPLAIDMYLPAIPTLAQSFAVPVELVQYSVSVYLLGFSFGQLFYGPITDSIGRMPILMFGMGLFVFGSLGCAMAQSLDQLLLFRVLQALGGAAGSVVLMGMMRDLFAGDEFARAVSFTMLVMALAPLIAPLLGGYLLLVAGWRSLFFLLALLGLLLVFALWRVIGETLSQQARPPLGLRSALRGYGQILKHRECMAYLLVGIFASCALFSFVTGASFVYIEYFGIAPEHFGYLFGVNVLTMMFCTSLNARYVARLGRVRMLQYGLSLSALGSILLLLLHVLAFESVLAIVIPVMMIFGPIGLISANSTGLSLDLIPHLSGSVAALGGCLRFAGGAFAGLLMSLAHSGTPLPLVLAMASCSLCSAGIYLRIKRDRLNGS</sequence>
<dbReference type="InterPro" id="IPR036259">
    <property type="entry name" value="MFS_trans_sf"/>
</dbReference>
<keyword evidence="7 8" id="KW-0472">Membrane</keyword>
<feature type="transmembrane region" description="Helical" evidence="8">
    <location>
        <begin position="369"/>
        <end position="389"/>
    </location>
</feature>
<name>A0ABP9F9Z7_9GAMM</name>
<protein>
    <recommendedName>
        <fullName evidence="8">Bcr/CflA family efflux transporter</fullName>
    </recommendedName>
</protein>
<dbReference type="Gene3D" id="1.20.1720.10">
    <property type="entry name" value="Multidrug resistance protein D"/>
    <property type="match status" value="1"/>
</dbReference>
<reference evidence="11" key="1">
    <citation type="journal article" date="2019" name="Int. J. Syst. Evol. Microbiol.">
        <title>The Global Catalogue of Microorganisms (GCM) 10K type strain sequencing project: providing services to taxonomists for standard genome sequencing and annotation.</title>
        <authorList>
            <consortium name="The Broad Institute Genomics Platform"/>
            <consortium name="The Broad Institute Genome Sequencing Center for Infectious Disease"/>
            <person name="Wu L."/>
            <person name="Ma J."/>
        </authorList>
    </citation>
    <scope>NUCLEOTIDE SEQUENCE [LARGE SCALE GENOMIC DNA]</scope>
    <source>
        <strain evidence="11">JCM 18401</strain>
    </source>
</reference>
<keyword evidence="8" id="KW-0997">Cell inner membrane</keyword>
<dbReference type="PANTHER" id="PTHR23502">
    <property type="entry name" value="MAJOR FACILITATOR SUPERFAMILY"/>
    <property type="match status" value="1"/>
</dbReference>
<evidence type="ECO:0000256" key="7">
    <source>
        <dbReference type="ARBA" id="ARBA00023136"/>
    </source>
</evidence>
<organism evidence="10 11">
    <name type="scientific">Ferrimonas pelagia</name>
    <dbReference type="NCBI Taxonomy" id="1177826"/>
    <lineage>
        <taxon>Bacteria</taxon>
        <taxon>Pseudomonadati</taxon>
        <taxon>Pseudomonadota</taxon>
        <taxon>Gammaproteobacteria</taxon>
        <taxon>Alteromonadales</taxon>
        <taxon>Ferrimonadaceae</taxon>
        <taxon>Ferrimonas</taxon>
    </lineage>
</organism>
<evidence type="ECO:0000256" key="3">
    <source>
        <dbReference type="ARBA" id="ARBA00022448"/>
    </source>
</evidence>
<comment type="subcellular location">
    <subcellularLocation>
        <location evidence="8">Cell inner membrane</location>
        <topology evidence="8">Multi-pass membrane protein</topology>
    </subcellularLocation>
    <subcellularLocation>
        <location evidence="1">Cell membrane</location>
        <topology evidence="1">Multi-pass membrane protein</topology>
    </subcellularLocation>
</comment>
<keyword evidence="3 8" id="KW-0813">Transport</keyword>
<feature type="transmembrane region" description="Helical" evidence="8">
    <location>
        <begin position="251"/>
        <end position="270"/>
    </location>
</feature>
<dbReference type="RefSeq" id="WP_345336575.1">
    <property type="nucleotide sequence ID" value="NZ_BAABJZ010000098.1"/>
</dbReference>
<feature type="transmembrane region" description="Helical" evidence="8">
    <location>
        <begin position="133"/>
        <end position="157"/>
    </location>
</feature>
<dbReference type="NCBIfam" id="NF008314">
    <property type="entry name" value="PRK11102.1"/>
    <property type="match status" value="1"/>
</dbReference>
<accession>A0ABP9F9Z7</accession>
<dbReference type="InterPro" id="IPR011701">
    <property type="entry name" value="MFS"/>
</dbReference>
<evidence type="ECO:0000259" key="9">
    <source>
        <dbReference type="PROSITE" id="PS50850"/>
    </source>
</evidence>
<feature type="transmembrane region" description="Helical" evidence="8">
    <location>
        <begin position="215"/>
        <end position="239"/>
    </location>
</feature>
<keyword evidence="5 8" id="KW-0812">Transmembrane</keyword>
<comment type="caution">
    <text evidence="8">Lacks conserved residue(s) required for the propagation of feature annotation.</text>
</comment>
<comment type="caution">
    <text evidence="10">The sequence shown here is derived from an EMBL/GenBank/DDBJ whole genome shotgun (WGS) entry which is preliminary data.</text>
</comment>
<evidence type="ECO:0000256" key="8">
    <source>
        <dbReference type="RuleBase" id="RU365088"/>
    </source>
</evidence>
<dbReference type="SUPFAM" id="SSF103473">
    <property type="entry name" value="MFS general substrate transporter"/>
    <property type="match status" value="1"/>
</dbReference>
<evidence type="ECO:0000313" key="11">
    <source>
        <dbReference type="Proteomes" id="UP001499988"/>
    </source>
</evidence>
<feature type="transmembrane region" description="Helical" evidence="8">
    <location>
        <begin position="100"/>
        <end position="121"/>
    </location>
</feature>
<feature type="transmembrane region" description="Helical" evidence="8">
    <location>
        <begin position="282"/>
        <end position="302"/>
    </location>
</feature>
<evidence type="ECO:0000256" key="6">
    <source>
        <dbReference type="ARBA" id="ARBA00022989"/>
    </source>
</evidence>
<gene>
    <name evidence="10" type="ORF">GCM10023333_33150</name>
</gene>
<evidence type="ECO:0000256" key="2">
    <source>
        <dbReference type="ARBA" id="ARBA00006236"/>
    </source>
</evidence>
<feature type="transmembrane region" description="Helical" evidence="8">
    <location>
        <begin position="47"/>
        <end position="63"/>
    </location>
</feature>
<dbReference type="CDD" id="cd17320">
    <property type="entry name" value="MFS_MdfA_MDR_like"/>
    <property type="match status" value="1"/>
</dbReference>
<dbReference type="Proteomes" id="UP001499988">
    <property type="component" value="Unassembled WGS sequence"/>
</dbReference>
<feature type="domain" description="Major facilitator superfamily (MFS) profile" evidence="9">
    <location>
        <begin position="6"/>
        <end position="394"/>
    </location>
</feature>
<dbReference type="EMBL" id="BAABJZ010000098">
    <property type="protein sequence ID" value="GAA4897226.1"/>
    <property type="molecule type" value="Genomic_DNA"/>
</dbReference>
<evidence type="ECO:0000256" key="4">
    <source>
        <dbReference type="ARBA" id="ARBA00022475"/>
    </source>
</evidence>
<dbReference type="InterPro" id="IPR004812">
    <property type="entry name" value="Efflux_drug-R_Bcr/CmlA"/>
</dbReference>
<dbReference type="NCBIfam" id="TIGR00710">
    <property type="entry name" value="efflux_Bcr_CflA"/>
    <property type="match status" value="1"/>
</dbReference>
<keyword evidence="11" id="KW-1185">Reference proteome</keyword>